<dbReference type="EMBL" id="DVJI01000013">
    <property type="protein sequence ID" value="HIS71233.1"/>
    <property type="molecule type" value="Genomic_DNA"/>
</dbReference>
<sequence>MGEAKKMFYIGFWALCLVFMLSAVLQVCYRTQNKMRNRVRTSIVQTQQDIAVAQADFASYVRPEILRNLVTSVYPKAEVISFHKHVSVYDLPTREETAQQ</sequence>
<organism evidence="1 2">
    <name type="scientific">Candidatus Enterousia intestinigallinarum</name>
    <dbReference type="NCBI Taxonomy" id="2840790"/>
    <lineage>
        <taxon>Bacteria</taxon>
        <taxon>Pseudomonadati</taxon>
        <taxon>Pseudomonadota</taxon>
        <taxon>Alphaproteobacteria</taxon>
        <taxon>Candidatus Enterousia</taxon>
    </lineage>
</organism>
<comment type="caution">
    <text evidence="1">The sequence shown here is derived from an EMBL/GenBank/DDBJ whole genome shotgun (WGS) entry which is preliminary data.</text>
</comment>
<accession>A0A9D1FHM7</accession>
<evidence type="ECO:0000313" key="1">
    <source>
        <dbReference type="EMBL" id="HIS71233.1"/>
    </source>
</evidence>
<reference evidence="1" key="2">
    <citation type="journal article" date="2021" name="PeerJ">
        <title>Extensive microbial diversity within the chicken gut microbiome revealed by metagenomics and culture.</title>
        <authorList>
            <person name="Gilroy R."/>
            <person name="Ravi A."/>
            <person name="Getino M."/>
            <person name="Pursley I."/>
            <person name="Horton D.L."/>
            <person name="Alikhan N.F."/>
            <person name="Baker D."/>
            <person name="Gharbi K."/>
            <person name="Hall N."/>
            <person name="Watson M."/>
            <person name="Adriaenssens E.M."/>
            <person name="Foster-Nyarko E."/>
            <person name="Jarju S."/>
            <person name="Secka A."/>
            <person name="Antonio M."/>
            <person name="Oren A."/>
            <person name="Chaudhuri R.R."/>
            <person name="La Ragione R."/>
            <person name="Hildebrand F."/>
            <person name="Pallen M.J."/>
        </authorList>
    </citation>
    <scope>NUCLEOTIDE SEQUENCE</scope>
    <source>
        <strain evidence="1">ChiGjej3B3-5194</strain>
    </source>
</reference>
<reference evidence="1" key="1">
    <citation type="submission" date="2020-10" db="EMBL/GenBank/DDBJ databases">
        <authorList>
            <person name="Gilroy R."/>
        </authorList>
    </citation>
    <scope>NUCLEOTIDE SEQUENCE</scope>
    <source>
        <strain evidence="1">ChiGjej3B3-5194</strain>
    </source>
</reference>
<name>A0A9D1FHM7_9PROT</name>
<protein>
    <submittedName>
        <fullName evidence="1">Uncharacterized protein</fullName>
    </submittedName>
</protein>
<dbReference type="AlphaFoldDB" id="A0A9D1FHM7"/>
<dbReference type="Proteomes" id="UP000886742">
    <property type="component" value="Unassembled WGS sequence"/>
</dbReference>
<proteinExistence type="predicted"/>
<gene>
    <name evidence="1" type="ORF">IAD02_04605</name>
</gene>
<evidence type="ECO:0000313" key="2">
    <source>
        <dbReference type="Proteomes" id="UP000886742"/>
    </source>
</evidence>